<evidence type="ECO:0000259" key="2">
    <source>
        <dbReference type="Pfam" id="PF01051"/>
    </source>
</evidence>
<dbReference type="Proteomes" id="UP000664369">
    <property type="component" value="Unassembled WGS sequence"/>
</dbReference>
<accession>A0ABS3QJA7</accession>
<proteinExistence type="inferred from homology"/>
<reference evidence="3 4" key="1">
    <citation type="submission" date="2021-03" db="EMBL/GenBank/DDBJ databases">
        <authorList>
            <person name="Kim M.K."/>
        </authorList>
    </citation>
    <scope>NUCLEOTIDE SEQUENCE [LARGE SCALE GENOMIC DNA]</scope>
    <source>
        <strain evidence="3 4">BT442</strain>
    </source>
</reference>
<evidence type="ECO:0000256" key="1">
    <source>
        <dbReference type="ARBA" id="ARBA00038283"/>
    </source>
</evidence>
<protein>
    <submittedName>
        <fullName evidence="3">Replication initiation protein</fullName>
    </submittedName>
</protein>
<organism evidence="3 4">
    <name type="scientific">Hymenobacter negativus</name>
    <dbReference type="NCBI Taxonomy" id="2795026"/>
    <lineage>
        <taxon>Bacteria</taxon>
        <taxon>Pseudomonadati</taxon>
        <taxon>Bacteroidota</taxon>
        <taxon>Cytophagia</taxon>
        <taxon>Cytophagales</taxon>
        <taxon>Hymenobacteraceae</taxon>
        <taxon>Hymenobacter</taxon>
    </lineage>
</organism>
<gene>
    <name evidence="3" type="ORF">J4E00_19830</name>
</gene>
<dbReference type="Pfam" id="PF01051">
    <property type="entry name" value="Rep3_N"/>
    <property type="match status" value="1"/>
</dbReference>
<name>A0ABS3QJA7_9BACT</name>
<evidence type="ECO:0000313" key="3">
    <source>
        <dbReference type="EMBL" id="MBO2011324.1"/>
    </source>
</evidence>
<dbReference type="SUPFAM" id="SSF46785">
    <property type="entry name" value="Winged helix' DNA-binding domain"/>
    <property type="match status" value="2"/>
</dbReference>
<keyword evidence="4" id="KW-1185">Reference proteome</keyword>
<dbReference type="Gene3D" id="1.10.10.10">
    <property type="entry name" value="Winged helix-like DNA-binding domain superfamily/Winged helix DNA-binding domain"/>
    <property type="match status" value="2"/>
</dbReference>
<dbReference type="Pfam" id="PF21205">
    <property type="entry name" value="Rep3_C"/>
    <property type="match status" value="1"/>
</dbReference>
<dbReference type="InterPro" id="IPR036388">
    <property type="entry name" value="WH-like_DNA-bd_sf"/>
</dbReference>
<dbReference type="RefSeq" id="WP_208177015.1">
    <property type="nucleotide sequence ID" value="NZ_JAGETZ010000010.1"/>
</dbReference>
<sequence length="384" mass="43058">MNPALFPVAHPLVVQHNALVNARFDLNTTESRLFLALLARVQREDTSFAKCQVSAREVMGATSSNSIYEKVRKMLKDFTSRTLLIEKLGVDGRPLKKPSFTVIPLLAYATYIEGEGIIEAQFNDLLRDYLLELRDNFTKAQLTELLKLKSASSYRIYWLLREYAAFGKRTIRLDELKAILGLSEEYDRFNNFRARVLERAREELAQTDLPFTYEAIKQGREVTEIRFLFQASGTATALPEVAASEWETAVLAAGVSSSSLAIIQGRLTAGDYDEGYIHFVISSVRAQVKAGKVKKEGGAVFKALTDGYLLPAYQKAQQAPVKAKLKPAALAKYKKLESQLDDARISLNFVQTAVIYNDETRPPAVERVQLIIRDLEQQLAQLVA</sequence>
<dbReference type="InterPro" id="IPR036390">
    <property type="entry name" value="WH_DNA-bd_sf"/>
</dbReference>
<comment type="similarity">
    <text evidence="1">Belongs to the initiator RepB protein family.</text>
</comment>
<comment type="caution">
    <text evidence="3">The sequence shown here is derived from an EMBL/GenBank/DDBJ whole genome shotgun (WGS) entry which is preliminary data.</text>
</comment>
<dbReference type="EMBL" id="JAGETZ010000010">
    <property type="protein sequence ID" value="MBO2011324.1"/>
    <property type="molecule type" value="Genomic_DNA"/>
</dbReference>
<dbReference type="InterPro" id="IPR000525">
    <property type="entry name" value="Initiator_Rep_WH1"/>
</dbReference>
<feature type="domain" description="Initiator Rep protein WH1" evidence="2">
    <location>
        <begin position="13"/>
        <end position="160"/>
    </location>
</feature>
<evidence type="ECO:0000313" key="4">
    <source>
        <dbReference type="Proteomes" id="UP000664369"/>
    </source>
</evidence>